<reference evidence="9" key="1">
    <citation type="journal article" date="2014" name="Int. J. Syst. Evol. Microbiol.">
        <title>Complete genome sequence of Corynebacterium casei LMG S-19264T (=DSM 44701T), isolated from a smear-ripened cheese.</title>
        <authorList>
            <consortium name="US DOE Joint Genome Institute (JGI-PGF)"/>
            <person name="Walter F."/>
            <person name="Albersmeier A."/>
            <person name="Kalinowski J."/>
            <person name="Ruckert C."/>
        </authorList>
    </citation>
    <scope>NUCLEOTIDE SEQUENCE</scope>
    <source>
        <strain evidence="9">CGMCC 1.12153</strain>
    </source>
</reference>
<comment type="similarity">
    <text evidence="3">Belongs to the peptidase M50B family.</text>
</comment>
<dbReference type="Proteomes" id="UP000660110">
    <property type="component" value="Unassembled WGS sequence"/>
</dbReference>
<dbReference type="GO" id="GO:0006508">
    <property type="term" value="P:proteolysis"/>
    <property type="evidence" value="ECO:0007669"/>
    <property type="project" value="InterPro"/>
</dbReference>
<sequence length="152" mass="16738">MIGLLFFLLLVAAPIALVIHELGHIITGALCGARYSVLTIGTGRSIIRIKFQKLHIIIGSLFFIGGHSINVKEPEFTRLQKVLISSGGPLANGVICGLLLIFPNSNEIEVIHLFFLFNLYLAVVNLIPFRIGERKSDGYLILKNLNGNWVES</sequence>
<feature type="domain" description="Peptidase M50" evidence="8">
    <location>
        <begin position="12"/>
        <end position="102"/>
    </location>
</feature>
<comment type="caution">
    <text evidence="9">The sequence shown here is derived from an EMBL/GenBank/DDBJ whole genome shotgun (WGS) entry which is preliminary data.</text>
</comment>
<keyword evidence="5 7" id="KW-1133">Transmembrane helix</keyword>
<feature type="transmembrane region" description="Helical" evidence="7">
    <location>
        <begin position="108"/>
        <end position="127"/>
    </location>
</feature>
<evidence type="ECO:0000313" key="10">
    <source>
        <dbReference type="Proteomes" id="UP000660110"/>
    </source>
</evidence>
<reference evidence="9" key="2">
    <citation type="submission" date="2020-09" db="EMBL/GenBank/DDBJ databases">
        <authorList>
            <person name="Sun Q."/>
            <person name="Zhou Y."/>
        </authorList>
    </citation>
    <scope>NUCLEOTIDE SEQUENCE</scope>
    <source>
        <strain evidence="9">CGMCC 1.12153</strain>
    </source>
</reference>
<evidence type="ECO:0000256" key="1">
    <source>
        <dbReference type="ARBA" id="ARBA00001947"/>
    </source>
</evidence>
<evidence type="ECO:0000256" key="2">
    <source>
        <dbReference type="ARBA" id="ARBA00004141"/>
    </source>
</evidence>
<accession>A0A917B0G4</accession>
<name>A0A917B0G4_HALAA</name>
<dbReference type="EMBL" id="BMEL01000001">
    <property type="protein sequence ID" value="GGF08947.1"/>
    <property type="molecule type" value="Genomic_DNA"/>
</dbReference>
<keyword evidence="4 7" id="KW-0812">Transmembrane</keyword>
<proteinExistence type="inferred from homology"/>
<dbReference type="Pfam" id="PF02163">
    <property type="entry name" value="Peptidase_M50"/>
    <property type="match status" value="1"/>
</dbReference>
<feature type="transmembrane region" description="Helical" evidence="7">
    <location>
        <begin position="55"/>
        <end position="71"/>
    </location>
</feature>
<dbReference type="AlphaFoldDB" id="A0A917B0G4"/>
<protein>
    <recommendedName>
        <fullName evidence="8">Peptidase M50 domain-containing protein</fullName>
    </recommendedName>
</protein>
<evidence type="ECO:0000256" key="3">
    <source>
        <dbReference type="ARBA" id="ARBA00007931"/>
    </source>
</evidence>
<comment type="subcellular location">
    <subcellularLocation>
        <location evidence="2">Membrane</location>
        <topology evidence="2">Multi-pass membrane protein</topology>
    </subcellularLocation>
</comment>
<keyword evidence="10" id="KW-1185">Reference proteome</keyword>
<keyword evidence="6 7" id="KW-0472">Membrane</keyword>
<dbReference type="CDD" id="cd05709">
    <property type="entry name" value="S2P-M50"/>
    <property type="match status" value="1"/>
</dbReference>
<dbReference type="GO" id="GO:0016020">
    <property type="term" value="C:membrane"/>
    <property type="evidence" value="ECO:0007669"/>
    <property type="project" value="UniProtKB-SubCell"/>
</dbReference>
<evidence type="ECO:0000259" key="8">
    <source>
        <dbReference type="Pfam" id="PF02163"/>
    </source>
</evidence>
<evidence type="ECO:0000256" key="7">
    <source>
        <dbReference type="SAM" id="Phobius"/>
    </source>
</evidence>
<gene>
    <name evidence="9" type="ORF">GCM10010954_04270</name>
</gene>
<evidence type="ECO:0000313" key="9">
    <source>
        <dbReference type="EMBL" id="GGF08947.1"/>
    </source>
</evidence>
<dbReference type="InterPro" id="IPR008915">
    <property type="entry name" value="Peptidase_M50"/>
</dbReference>
<evidence type="ECO:0000256" key="6">
    <source>
        <dbReference type="ARBA" id="ARBA00023136"/>
    </source>
</evidence>
<evidence type="ECO:0000256" key="5">
    <source>
        <dbReference type="ARBA" id="ARBA00022989"/>
    </source>
</evidence>
<organism evidence="9 10">
    <name type="scientific">Halobacillus andaensis</name>
    <dbReference type="NCBI Taxonomy" id="1176239"/>
    <lineage>
        <taxon>Bacteria</taxon>
        <taxon>Bacillati</taxon>
        <taxon>Bacillota</taxon>
        <taxon>Bacilli</taxon>
        <taxon>Bacillales</taxon>
        <taxon>Bacillaceae</taxon>
        <taxon>Halobacillus</taxon>
    </lineage>
</organism>
<feature type="transmembrane region" description="Helical" evidence="7">
    <location>
        <begin position="83"/>
        <end position="102"/>
    </location>
</feature>
<evidence type="ECO:0000256" key="4">
    <source>
        <dbReference type="ARBA" id="ARBA00022692"/>
    </source>
</evidence>
<dbReference type="RefSeq" id="WP_188375812.1">
    <property type="nucleotide sequence ID" value="NZ_BMEL01000001.1"/>
</dbReference>
<comment type="cofactor">
    <cofactor evidence="1">
        <name>Zn(2+)</name>
        <dbReference type="ChEBI" id="CHEBI:29105"/>
    </cofactor>
</comment>